<evidence type="ECO:0000313" key="2">
    <source>
        <dbReference type="Proteomes" id="UP000007523"/>
    </source>
</evidence>
<sequence>MRRIGRLCRSAALLTAVTLGTGGCLGWGTQEGPLPADHESATTNITFWTPFSGGDGLYMIDLVKRYNQENRDGVTVNLINNKSEDYYTKLTTSIVTEEAPDVAVVHASQFARLQAAGFLDSIDGEADSAGIRWEDFHPAVVDSTVADGRHYAVPLDTHFYVMYYNKRWLREAELLTGDGKPRLGPGEEGFTRFLQRVRERVPQEVAPLAMPSVRIDAYWLWWSLYNQIDGGGVMLTDNGGPALQEAAALRALTYVEGLYDSGLIPPDISDAVKLFSEGQAAVLFLGVWGTGIFEKVPELDFGVVPFPTLYDRPASWGDSHTFAFPAGTQKNREKRVAALSFANWVARHGADWAKAGHIPAAFHAVDSPDFRALRHRSDYAAAAEYTAYYPKSPKLGLIHAGAQRSFELMLAGKRTPGEVLAELKRTIEENAGEQGP</sequence>
<gene>
    <name evidence="1" type="ORF">PM3016_2514</name>
</gene>
<accession>H6NAF4</accession>
<dbReference type="EMBL" id="CP003235">
    <property type="protein sequence ID" value="AFC29400.1"/>
    <property type="molecule type" value="Genomic_DNA"/>
</dbReference>
<dbReference type="KEGG" id="pmq:PM3016_2514"/>
<dbReference type="STRING" id="1116391.PM3016_2514"/>
<keyword evidence="2" id="KW-1185">Reference proteome</keyword>
<reference evidence="1 2" key="1">
    <citation type="journal article" date="2012" name="J. Bacteriol.">
        <title>Complete Genome Sequence of Paenibacillus mucilaginosus 3016, a Bacterium Functional as Microbial Fertilizer.</title>
        <authorList>
            <person name="Ma M."/>
            <person name="Wang Z."/>
            <person name="Li L."/>
            <person name="Jiang X."/>
            <person name="Guan D."/>
            <person name="Cao F."/>
            <person name="Chen H."/>
            <person name="Wang X."/>
            <person name="Shen D."/>
            <person name="Du B."/>
            <person name="Li J."/>
        </authorList>
    </citation>
    <scope>NUCLEOTIDE SEQUENCE [LARGE SCALE GENOMIC DNA]</scope>
    <source>
        <strain evidence="1 2">3016</strain>
    </source>
</reference>
<dbReference type="PROSITE" id="PS51257">
    <property type="entry name" value="PROKAR_LIPOPROTEIN"/>
    <property type="match status" value="1"/>
</dbReference>
<dbReference type="PANTHER" id="PTHR43649:SF14">
    <property type="entry name" value="BLR3389 PROTEIN"/>
    <property type="match status" value="1"/>
</dbReference>
<evidence type="ECO:0000313" key="1">
    <source>
        <dbReference type="EMBL" id="AFC29400.1"/>
    </source>
</evidence>
<dbReference type="RefSeq" id="WP_014369727.1">
    <property type="nucleotide sequence ID" value="NC_016935.1"/>
</dbReference>
<dbReference type="InterPro" id="IPR006059">
    <property type="entry name" value="SBP"/>
</dbReference>
<dbReference type="PANTHER" id="PTHR43649">
    <property type="entry name" value="ARABINOSE-BINDING PROTEIN-RELATED"/>
    <property type="match status" value="1"/>
</dbReference>
<dbReference type="HOGENOM" id="CLU_031285_10_0_9"/>
<name>H6NAF4_9BACL</name>
<proteinExistence type="predicted"/>
<dbReference type="Proteomes" id="UP000007523">
    <property type="component" value="Chromosome"/>
</dbReference>
<dbReference type="InterPro" id="IPR050490">
    <property type="entry name" value="Bact_solute-bd_prot1"/>
</dbReference>
<organism evidence="1 2">
    <name type="scientific">Paenibacillus mucilaginosus 3016</name>
    <dbReference type="NCBI Taxonomy" id="1116391"/>
    <lineage>
        <taxon>Bacteria</taxon>
        <taxon>Bacillati</taxon>
        <taxon>Bacillota</taxon>
        <taxon>Bacilli</taxon>
        <taxon>Bacillales</taxon>
        <taxon>Paenibacillaceae</taxon>
        <taxon>Paenibacillus</taxon>
    </lineage>
</organism>
<dbReference type="SUPFAM" id="SSF53850">
    <property type="entry name" value="Periplasmic binding protein-like II"/>
    <property type="match status" value="1"/>
</dbReference>
<dbReference type="Pfam" id="PF01547">
    <property type="entry name" value="SBP_bac_1"/>
    <property type="match status" value="1"/>
</dbReference>
<dbReference type="AlphaFoldDB" id="H6NAF4"/>
<protein>
    <submittedName>
        <fullName evidence="1">Family 1 extracellular solute-binding protein</fullName>
    </submittedName>
</protein>
<dbReference type="Gene3D" id="3.40.190.10">
    <property type="entry name" value="Periplasmic binding protein-like II"/>
    <property type="match status" value="1"/>
</dbReference>